<feature type="compositionally biased region" description="Basic and acidic residues" evidence="1">
    <location>
        <begin position="407"/>
        <end position="417"/>
    </location>
</feature>
<feature type="compositionally biased region" description="Basic and acidic residues" evidence="1">
    <location>
        <begin position="690"/>
        <end position="710"/>
    </location>
</feature>
<feature type="compositionally biased region" description="Basic and acidic residues" evidence="1">
    <location>
        <begin position="630"/>
        <end position="648"/>
    </location>
</feature>
<protein>
    <submittedName>
        <fullName evidence="2">Uncharacterized protein</fullName>
    </submittedName>
</protein>
<dbReference type="PANTHER" id="PTHR37198">
    <property type="entry name" value="NUCLEOLIN"/>
    <property type="match status" value="1"/>
</dbReference>
<feature type="region of interest" description="Disordered" evidence="1">
    <location>
        <begin position="1"/>
        <end position="45"/>
    </location>
</feature>
<feature type="region of interest" description="Disordered" evidence="1">
    <location>
        <begin position="404"/>
        <end position="664"/>
    </location>
</feature>
<organism evidence="2">
    <name type="scientific">Triticum aestivum</name>
    <name type="common">Wheat</name>
    <dbReference type="NCBI Taxonomy" id="4565"/>
    <lineage>
        <taxon>Eukaryota</taxon>
        <taxon>Viridiplantae</taxon>
        <taxon>Streptophyta</taxon>
        <taxon>Embryophyta</taxon>
        <taxon>Tracheophyta</taxon>
        <taxon>Spermatophyta</taxon>
        <taxon>Magnoliopsida</taxon>
        <taxon>Liliopsida</taxon>
        <taxon>Poales</taxon>
        <taxon>Poaceae</taxon>
        <taxon>BOP clade</taxon>
        <taxon>Pooideae</taxon>
        <taxon>Triticodae</taxon>
        <taxon>Triticeae</taxon>
        <taxon>Triticinae</taxon>
        <taxon>Triticum</taxon>
    </lineage>
</organism>
<accession>A0A3B5YTC6</accession>
<dbReference type="PANTHER" id="PTHR37198:SF1">
    <property type="entry name" value="NUCLEOLIN"/>
    <property type="match status" value="1"/>
</dbReference>
<dbReference type="GO" id="GO:0000981">
    <property type="term" value="F:DNA-binding transcription factor activity, RNA polymerase II-specific"/>
    <property type="evidence" value="ECO:0000318"/>
    <property type="project" value="GO_Central"/>
</dbReference>
<feature type="compositionally biased region" description="Basic and acidic residues" evidence="1">
    <location>
        <begin position="726"/>
        <end position="736"/>
    </location>
</feature>
<dbReference type="GO" id="GO:0005634">
    <property type="term" value="C:nucleus"/>
    <property type="evidence" value="ECO:0000318"/>
    <property type="project" value="GO_Central"/>
</dbReference>
<feature type="compositionally biased region" description="Basic and acidic residues" evidence="1">
    <location>
        <begin position="494"/>
        <end position="513"/>
    </location>
</feature>
<reference evidence="2" key="1">
    <citation type="submission" date="2018-08" db="EMBL/GenBank/DDBJ databases">
        <authorList>
            <person name="Rossello M."/>
        </authorList>
    </citation>
    <scope>NUCLEOTIDE SEQUENCE [LARGE SCALE GENOMIC DNA]</scope>
    <source>
        <strain evidence="2">cv. Chinese Spring</strain>
    </source>
</reference>
<dbReference type="AlphaFoldDB" id="A0A3B5YTC6"/>
<dbReference type="Gramene" id="TraesCS1B03G0318000.3">
    <property type="protein sequence ID" value="TraesCS1B03G0318000.3.CDS"/>
    <property type="gene ID" value="TraesCS1B03G0318000"/>
</dbReference>
<dbReference type="Gramene" id="TraesCS1B02G116200.3">
    <property type="protein sequence ID" value="TraesCS1B02G116200.3"/>
    <property type="gene ID" value="TraesCS1B02G116200"/>
</dbReference>
<keyword evidence="3" id="KW-1185">Reference proteome</keyword>
<dbReference type="EnsemblPlants" id="TraesCS1B02G116200.3">
    <property type="protein sequence ID" value="TraesCS1B02G116200.3"/>
    <property type="gene ID" value="TraesCS1B02G116200"/>
</dbReference>
<dbReference type="Proteomes" id="UP000019116">
    <property type="component" value="Chromosome 1B"/>
</dbReference>
<feature type="region of interest" description="Disordered" evidence="1">
    <location>
        <begin position="112"/>
        <end position="145"/>
    </location>
</feature>
<proteinExistence type="predicted"/>
<name>A0A3B5YTC6_WHEAT</name>
<feature type="compositionally biased region" description="Basic and acidic residues" evidence="1">
    <location>
        <begin position="750"/>
        <end position="770"/>
    </location>
</feature>
<feature type="region of interest" description="Disordered" evidence="1">
    <location>
        <begin position="686"/>
        <end position="784"/>
    </location>
</feature>
<feature type="compositionally biased region" description="Acidic residues" evidence="1">
    <location>
        <begin position="528"/>
        <end position="543"/>
    </location>
</feature>
<evidence type="ECO:0000313" key="3">
    <source>
        <dbReference type="Proteomes" id="UP000019116"/>
    </source>
</evidence>
<dbReference type="OMA" id="AIMEMED"/>
<dbReference type="GO" id="GO:0006357">
    <property type="term" value="P:regulation of transcription by RNA polymerase II"/>
    <property type="evidence" value="ECO:0000318"/>
    <property type="project" value="GO_Central"/>
</dbReference>
<dbReference type="Gramene" id="TraesRN1B0100315100.3">
    <property type="protein sequence ID" value="TraesRN1B0100315100.3"/>
    <property type="gene ID" value="TraesRN1B0100315100"/>
</dbReference>
<reference evidence="2" key="2">
    <citation type="submission" date="2018-10" db="UniProtKB">
        <authorList>
            <consortium name="EnsemblPlants"/>
        </authorList>
    </citation>
    <scope>IDENTIFICATION</scope>
</reference>
<sequence>MRIEEEGPSTRSIMVERKTGSEMNPQAPGPRLPTPSRLHDTGAEHASTRWCTRVAVAFPRAAASAQSPAHRHSPAATARATSPPIQTPPPPTALLRVRLQPHPVSMVLDEVESAGTHSQDYLPHSGSPGRSTAAGGGGRRGANDSWARELLRRGWDLTRTAAMAGAAATAAPVVAPPLIVLSAAGVALSVPFAAYLASLAAANHLTGALLRSCQPPPQPCPQEYDNLEQEFLDASEEYGQEAPAFGHLDTETEQDIVKEEDGSDTSLPLSRDPDVLADDEVEGEFSAPSKPLFQEDDTLVQKKGEDEFSVLNSDQQSFQSNNLKEKEDGVYSENNEEDDKTMEENKCAEETMSQGFYFPELGVPASGGEDDNVVREKGEDGFSVQNSGQQAFQFQSKNFGEIEEEDRQTMEENKPTKETVSQEAPAFGYLDTDETEQAIIKEDKESDTSPLLPRDTGVSESSAPVFADDEVEEVQGEFSAQESGHDSYISNRGNDTEERTPLEGRESTQKETLPRGFGVSASAKPLFPEEDNVAQEKGNDEEAVQVSGEQSFQSKNWNETEDVMYSKEKGDGKTMEENKSMKETVSQGLCFPESRVPTSGEDDDNVVHEKGEGKVAAQDSGQQSFQPKNLNEKVEEDGKTTEENKSTKETLFYESAVPASGDEDNVVQERREGEFSVHNSGQLPFQAKICNEKEEDIRTTEESKSTEVTHSEGSYFPESSVPASADEDKKGEEEFSVHNLGQHSLLSGIGDKKEHGIAMEKKMSTEDMPPRDTVGSESPAPVFHGEDNVVQSKEGFEVAVEGVLEEANTNTDLVTAEVVDSQVEIIVIAAPESEVLPPSTDLVMAEVVDVQVEISATAAPDSEVLSPSNLVAPELHPDIVTGDVNDVYVGIGAALEPESEVLHESNLAACASTADLGIGEISDVQVNIVAAAKPEDEVLPLGNLTECESLVVVETAHVGDIVGIAATRDDVRDFGGLDKQGTECCFVPVASMHDTEDVISSGSTPYFSTIGEEIVDLSDQSSDVGYTVRNEAFRSRVVAESEARYTEEQLREQLDTIRTITGYSDVPSSTLEGELAGLYIFVGVEPPAGSGDTSDRLMALSAELRFLKSIIGVD</sequence>
<feature type="compositionally biased region" description="Polar residues" evidence="1">
    <location>
        <begin position="547"/>
        <end position="557"/>
    </location>
</feature>
<feature type="compositionally biased region" description="Polar residues" evidence="1">
    <location>
        <begin position="478"/>
        <end position="493"/>
    </location>
</feature>
<feature type="compositionally biased region" description="Polar residues" evidence="1">
    <location>
        <begin position="310"/>
        <end position="322"/>
    </location>
</feature>
<feature type="compositionally biased region" description="Polar residues" evidence="1">
    <location>
        <begin position="619"/>
        <end position="629"/>
    </location>
</feature>
<feature type="region of interest" description="Disordered" evidence="1">
    <location>
        <begin position="310"/>
        <end position="347"/>
    </location>
</feature>
<dbReference type="STRING" id="4565.A0A3B5YTC6"/>
<gene>
    <name evidence="2" type="primary">LOC123112538</name>
</gene>
<evidence type="ECO:0000256" key="1">
    <source>
        <dbReference type="SAM" id="MobiDB-lite"/>
    </source>
</evidence>
<feature type="compositionally biased region" description="Low complexity" evidence="1">
    <location>
        <begin position="62"/>
        <end position="84"/>
    </location>
</feature>
<evidence type="ECO:0000313" key="2">
    <source>
        <dbReference type="EnsemblPlants" id="TraesCS1B02G116200.3"/>
    </source>
</evidence>
<feature type="compositionally biased region" description="Basic and acidic residues" evidence="1">
    <location>
        <begin position="564"/>
        <end position="582"/>
    </location>
</feature>
<dbReference type="OrthoDB" id="1933309at2759"/>
<feature type="region of interest" description="Disordered" evidence="1">
    <location>
        <begin position="62"/>
        <end position="93"/>
    </location>
</feature>